<dbReference type="AlphaFoldDB" id="A0AAE0GGW6"/>
<comment type="caution">
    <text evidence="1">The sequence shown here is derived from an EMBL/GenBank/DDBJ whole genome shotgun (WGS) entry which is preliminary data.</text>
</comment>
<organism evidence="1 2">
    <name type="scientific">Cymbomonas tetramitiformis</name>
    <dbReference type="NCBI Taxonomy" id="36881"/>
    <lineage>
        <taxon>Eukaryota</taxon>
        <taxon>Viridiplantae</taxon>
        <taxon>Chlorophyta</taxon>
        <taxon>Pyramimonadophyceae</taxon>
        <taxon>Pyramimonadales</taxon>
        <taxon>Pyramimonadaceae</taxon>
        <taxon>Cymbomonas</taxon>
    </lineage>
</organism>
<gene>
    <name evidence="1" type="ORF">CYMTET_14764</name>
</gene>
<dbReference type="Proteomes" id="UP001190700">
    <property type="component" value="Unassembled WGS sequence"/>
</dbReference>
<keyword evidence="2" id="KW-1185">Reference proteome</keyword>
<evidence type="ECO:0000313" key="2">
    <source>
        <dbReference type="Proteomes" id="UP001190700"/>
    </source>
</evidence>
<accession>A0AAE0GGW6</accession>
<evidence type="ECO:0000313" key="1">
    <source>
        <dbReference type="EMBL" id="KAK3277206.1"/>
    </source>
</evidence>
<name>A0AAE0GGW6_9CHLO</name>
<dbReference type="EMBL" id="LGRX02006214">
    <property type="protein sequence ID" value="KAK3277206.1"/>
    <property type="molecule type" value="Genomic_DNA"/>
</dbReference>
<reference evidence="1 2" key="1">
    <citation type="journal article" date="2015" name="Genome Biol. Evol.">
        <title>Comparative Genomics of a Bacterivorous Green Alga Reveals Evolutionary Causalities and Consequences of Phago-Mixotrophic Mode of Nutrition.</title>
        <authorList>
            <person name="Burns J.A."/>
            <person name="Paasch A."/>
            <person name="Narechania A."/>
            <person name="Kim E."/>
        </authorList>
    </citation>
    <scope>NUCLEOTIDE SEQUENCE [LARGE SCALE GENOMIC DNA]</scope>
    <source>
        <strain evidence="1 2">PLY_AMNH</strain>
    </source>
</reference>
<sequence length="98" mass="11372">MQSIQYKVLEALRVNEKWKGGTLSKAVIDYLNCMYRYIITSVVAAKEDLEWALPEEKNSVATNSGLQIWSTRSESDHAYVGWLLVCMHRVFIYHVLYV</sequence>
<proteinExistence type="predicted"/>
<protein>
    <submittedName>
        <fullName evidence="1">Uncharacterized protein</fullName>
    </submittedName>
</protein>